<proteinExistence type="predicted"/>
<dbReference type="InterPro" id="IPR019734">
    <property type="entry name" value="TPR_rpt"/>
</dbReference>
<comment type="caution">
    <text evidence="4">The sequence shown here is derived from an EMBL/GenBank/DDBJ whole genome shotgun (WGS) entry which is preliminary data.</text>
</comment>
<dbReference type="SMART" id="SM00028">
    <property type="entry name" value="TPR"/>
    <property type="match status" value="7"/>
</dbReference>
<dbReference type="Gene3D" id="3.40.50.300">
    <property type="entry name" value="P-loop containing nucleotide triphosphate hydrolases"/>
    <property type="match status" value="1"/>
</dbReference>
<feature type="compositionally biased region" description="Gly residues" evidence="2">
    <location>
        <begin position="89"/>
        <end position="117"/>
    </location>
</feature>
<dbReference type="Proteomes" id="UP001500751">
    <property type="component" value="Unassembled WGS sequence"/>
</dbReference>
<feature type="compositionally biased region" description="Basic and acidic residues" evidence="2">
    <location>
        <begin position="886"/>
        <end position="908"/>
    </location>
</feature>
<name>A0ABP5FTP4_9ACTN</name>
<dbReference type="PANTHER" id="PTHR47691">
    <property type="entry name" value="REGULATOR-RELATED"/>
    <property type="match status" value="1"/>
</dbReference>
<evidence type="ECO:0000313" key="5">
    <source>
        <dbReference type="Proteomes" id="UP001500751"/>
    </source>
</evidence>
<evidence type="ECO:0000256" key="1">
    <source>
        <dbReference type="PROSITE-ProRule" id="PRU00339"/>
    </source>
</evidence>
<dbReference type="SUPFAM" id="SSF48452">
    <property type="entry name" value="TPR-like"/>
    <property type="match status" value="2"/>
</dbReference>
<reference evidence="5" key="1">
    <citation type="journal article" date="2019" name="Int. J. Syst. Evol. Microbiol.">
        <title>The Global Catalogue of Microorganisms (GCM) 10K type strain sequencing project: providing services to taxonomists for standard genome sequencing and annotation.</title>
        <authorList>
            <consortium name="The Broad Institute Genomics Platform"/>
            <consortium name="The Broad Institute Genome Sequencing Center for Infectious Disease"/>
            <person name="Wu L."/>
            <person name="Ma J."/>
        </authorList>
    </citation>
    <scope>NUCLEOTIDE SEQUENCE [LARGE SCALE GENOMIC DNA]</scope>
    <source>
        <strain evidence="5">JCM 16014</strain>
    </source>
</reference>
<feature type="compositionally biased region" description="Basic and acidic residues" evidence="2">
    <location>
        <begin position="76"/>
        <end position="88"/>
    </location>
</feature>
<evidence type="ECO:0000313" key="4">
    <source>
        <dbReference type="EMBL" id="GAA2033798.1"/>
    </source>
</evidence>
<dbReference type="CDD" id="cd00093">
    <property type="entry name" value="HTH_XRE"/>
    <property type="match status" value="1"/>
</dbReference>
<feature type="domain" description="HTH cro/C1-type" evidence="3">
    <location>
        <begin position="29"/>
        <end position="72"/>
    </location>
</feature>
<dbReference type="PROSITE" id="PS50943">
    <property type="entry name" value="HTH_CROC1"/>
    <property type="match status" value="1"/>
</dbReference>
<keyword evidence="1" id="KW-0802">TPR repeat</keyword>
<dbReference type="Gene3D" id="1.25.40.10">
    <property type="entry name" value="Tetratricopeptide repeat domain"/>
    <property type="match status" value="2"/>
</dbReference>
<feature type="region of interest" description="Disordered" evidence="2">
    <location>
        <begin position="872"/>
        <end position="937"/>
    </location>
</feature>
<accession>A0ABP5FTP4</accession>
<dbReference type="EMBL" id="BAAAQN010000020">
    <property type="protein sequence ID" value="GAA2033798.1"/>
    <property type="molecule type" value="Genomic_DNA"/>
</dbReference>
<keyword evidence="5" id="KW-1185">Reference proteome</keyword>
<protein>
    <recommendedName>
        <fullName evidence="3">HTH cro/C1-type domain-containing protein</fullName>
    </recommendedName>
</protein>
<sequence length="978" mass="103558">MDAMRDLLAALDRLRMRAARGTGKPRVPLRDLASATGVPRSSLANYLSGATLMPADVLDAVVLALGASPAEAREWANAREAASAERFRGPGGSGGGGGSGGASTGGSGTGRGAGAGAGSTPAAPRPRQLPADVMAFTGRKAFLKRLDELSEVSGGTAVTVSVVAGTAGVGKTALAVHWAHRVADRFPDGQLYVDLRGYDPGEPLASGVALERFLRALGAGAIPDDPDERSALYRSTLVGRRLLVVLDNARTAEQVRPLLPGSAGTHVLVTSRDGLAGLVARDGAQRVALDRLSPEEGLELLRRLLGPEAVHGDPEACAELVRLCAGLPLALRIAAERAVRHTERPLRDLAAELADRTRTLDLLDASGDPLSDVRAVFSWSYDDLPAPAARLFRLLGLRPGPDVDAHGAANLAGTELGDTRRLLGVLAGVHLIEPVADERYQLHDLLRVYAAELTEREDSEADRRSALTRLADWSLHTAYAAMDRVNPNRRPLPAPPAEPAVPGPPLPDADAARGWLEAERPGLVAQIRHDADTDWPVQAWQLANTLWTFFYRGGHRDDWFDTHDNALSAARRLGDAYAEGEVLHAVGVACFAAGRHDQAVSRLQASLAVRDAIGDRRGRAATLNALGASYHATQRYDLALEHHRQALATNRENGDRYAAALNLANIALTFGDLGRYRDAIDQFDQNLLLLRDLGDRQAEALTMANIGRLRTLLGEQGPAFAALNEALATAEETGDQRNRAYSLLGLGIAHARFGQPGPAAEHGRRALGLAREFGDPNDEASALSTLGLASLQRGDPAKALDYQLQALAVCRDEDNNRWAGQIHNDAGEIYRRIGQRAAALEHHRAALELSAAGSNRYEEGRAEFGLALALAPSGDSGTGTTAPAAKSEEVAEREPAAKRETLAERETVADTGLDNAGQPDAGQTGTEHTGAGQTDAARAAVHAERALRIFTALGVPEAAAVMERFSGLNPDPRPDSAL</sequence>
<evidence type="ECO:0000259" key="3">
    <source>
        <dbReference type="PROSITE" id="PS50943"/>
    </source>
</evidence>
<organism evidence="4 5">
    <name type="scientific">Catenulispora yoronensis</name>
    <dbReference type="NCBI Taxonomy" id="450799"/>
    <lineage>
        <taxon>Bacteria</taxon>
        <taxon>Bacillati</taxon>
        <taxon>Actinomycetota</taxon>
        <taxon>Actinomycetes</taxon>
        <taxon>Catenulisporales</taxon>
        <taxon>Catenulisporaceae</taxon>
        <taxon>Catenulispora</taxon>
    </lineage>
</organism>
<dbReference type="InterPro" id="IPR011990">
    <property type="entry name" value="TPR-like_helical_dom_sf"/>
</dbReference>
<dbReference type="PANTHER" id="PTHR47691:SF3">
    <property type="entry name" value="HTH-TYPE TRANSCRIPTIONAL REGULATOR RV0890C-RELATED"/>
    <property type="match status" value="1"/>
</dbReference>
<feature type="repeat" description="TPR" evidence="1">
    <location>
        <begin position="620"/>
        <end position="653"/>
    </location>
</feature>
<dbReference type="SUPFAM" id="SSF52540">
    <property type="entry name" value="P-loop containing nucleoside triphosphate hydrolases"/>
    <property type="match status" value="1"/>
</dbReference>
<dbReference type="SMART" id="SM00530">
    <property type="entry name" value="HTH_XRE"/>
    <property type="match status" value="1"/>
</dbReference>
<dbReference type="Pfam" id="PF12862">
    <property type="entry name" value="ANAPC5"/>
    <property type="match status" value="1"/>
</dbReference>
<feature type="compositionally biased region" description="Pro residues" evidence="2">
    <location>
        <begin position="490"/>
        <end position="507"/>
    </location>
</feature>
<dbReference type="InterPro" id="IPR027417">
    <property type="entry name" value="P-loop_NTPase"/>
</dbReference>
<dbReference type="PROSITE" id="PS50005">
    <property type="entry name" value="TPR"/>
    <property type="match status" value="1"/>
</dbReference>
<feature type="region of interest" description="Disordered" evidence="2">
    <location>
        <begin position="76"/>
        <end position="128"/>
    </location>
</feature>
<dbReference type="Pfam" id="PF13424">
    <property type="entry name" value="TPR_12"/>
    <property type="match status" value="3"/>
</dbReference>
<evidence type="ECO:0000256" key="2">
    <source>
        <dbReference type="SAM" id="MobiDB-lite"/>
    </source>
</evidence>
<dbReference type="InterPro" id="IPR026000">
    <property type="entry name" value="Apc5_dom"/>
</dbReference>
<dbReference type="InterPro" id="IPR001387">
    <property type="entry name" value="Cro/C1-type_HTH"/>
</dbReference>
<dbReference type="PRINTS" id="PR00364">
    <property type="entry name" value="DISEASERSIST"/>
</dbReference>
<feature type="region of interest" description="Disordered" evidence="2">
    <location>
        <begin position="484"/>
        <end position="511"/>
    </location>
</feature>
<gene>
    <name evidence="4" type="ORF">GCM10009839_37830</name>
</gene>